<proteinExistence type="predicted"/>
<feature type="non-terminal residue" evidence="1">
    <location>
        <position position="65"/>
    </location>
</feature>
<organism evidence="1 2">
    <name type="scientific">Taxus chinensis</name>
    <name type="common">Chinese yew</name>
    <name type="synonym">Taxus wallichiana var. chinensis</name>
    <dbReference type="NCBI Taxonomy" id="29808"/>
    <lineage>
        <taxon>Eukaryota</taxon>
        <taxon>Viridiplantae</taxon>
        <taxon>Streptophyta</taxon>
        <taxon>Embryophyta</taxon>
        <taxon>Tracheophyta</taxon>
        <taxon>Spermatophyta</taxon>
        <taxon>Pinopsida</taxon>
        <taxon>Pinidae</taxon>
        <taxon>Conifers II</taxon>
        <taxon>Cupressales</taxon>
        <taxon>Taxaceae</taxon>
        <taxon>Taxus</taxon>
    </lineage>
</organism>
<accession>A0AA38L444</accession>
<keyword evidence="2" id="KW-1185">Reference proteome</keyword>
<sequence length="65" mass="7325">EFEFIVVVNPGKRKFGPDHLSRINSDEDVQSIEDIILDAQLFKLNCAPSDLEYIVVFLCTSVAPE</sequence>
<evidence type="ECO:0000313" key="2">
    <source>
        <dbReference type="Proteomes" id="UP000824469"/>
    </source>
</evidence>
<feature type="non-terminal residue" evidence="1">
    <location>
        <position position="1"/>
    </location>
</feature>
<evidence type="ECO:0000313" key="1">
    <source>
        <dbReference type="EMBL" id="KAH9313608.1"/>
    </source>
</evidence>
<dbReference type="EMBL" id="JAHRHJ020000005">
    <property type="protein sequence ID" value="KAH9313608.1"/>
    <property type="molecule type" value="Genomic_DNA"/>
</dbReference>
<reference evidence="1 2" key="1">
    <citation type="journal article" date="2021" name="Nat. Plants">
        <title>The Taxus genome provides insights into paclitaxel biosynthesis.</title>
        <authorList>
            <person name="Xiong X."/>
            <person name="Gou J."/>
            <person name="Liao Q."/>
            <person name="Li Y."/>
            <person name="Zhou Q."/>
            <person name="Bi G."/>
            <person name="Li C."/>
            <person name="Du R."/>
            <person name="Wang X."/>
            <person name="Sun T."/>
            <person name="Guo L."/>
            <person name="Liang H."/>
            <person name="Lu P."/>
            <person name="Wu Y."/>
            <person name="Zhang Z."/>
            <person name="Ro D.K."/>
            <person name="Shang Y."/>
            <person name="Huang S."/>
            <person name="Yan J."/>
        </authorList>
    </citation>
    <scope>NUCLEOTIDE SEQUENCE [LARGE SCALE GENOMIC DNA]</scope>
    <source>
        <strain evidence="1">Ta-2019</strain>
    </source>
</reference>
<comment type="caution">
    <text evidence="1">The sequence shown here is derived from an EMBL/GenBank/DDBJ whole genome shotgun (WGS) entry which is preliminary data.</text>
</comment>
<protein>
    <submittedName>
        <fullName evidence="1">Uncharacterized protein</fullName>
    </submittedName>
</protein>
<dbReference type="Proteomes" id="UP000824469">
    <property type="component" value="Unassembled WGS sequence"/>
</dbReference>
<gene>
    <name evidence="1" type="ORF">KI387_022235</name>
</gene>
<dbReference type="AlphaFoldDB" id="A0AA38L444"/>
<name>A0AA38L444_TAXCH</name>